<feature type="compositionally biased region" description="Basic residues" evidence="1">
    <location>
        <begin position="114"/>
        <end position="127"/>
    </location>
</feature>
<dbReference type="InParanoid" id="A0A409X5Z2"/>
<evidence type="ECO:0000313" key="3">
    <source>
        <dbReference type="Proteomes" id="UP000283269"/>
    </source>
</evidence>
<feature type="compositionally biased region" description="Polar residues" evidence="1">
    <location>
        <begin position="100"/>
        <end position="110"/>
    </location>
</feature>
<feature type="compositionally biased region" description="Low complexity" evidence="1">
    <location>
        <begin position="86"/>
        <end position="95"/>
    </location>
</feature>
<proteinExistence type="predicted"/>
<sequence>MTAFTKKHSFAIGTKASAPFERVAVVWLALAAALAQTGNSHPAGHLDSLSLFPSLNDVFPTRIPYSAFPTQGSGERPTPPVPSPSPALAQLPPSTIRFDSGTTARTNTTPLYRHGPRPTHTHARRWPRGYPIPTGIGIPPTRSSHTVVAIIIIT</sequence>
<dbReference type="Proteomes" id="UP000283269">
    <property type="component" value="Unassembled WGS sequence"/>
</dbReference>
<reference evidence="2 3" key="1">
    <citation type="journal article" date="2018" name="Evol. Lett.">
        <title>Horizontal gene cluster transfer increased hallucinogenic mushroom diversity.</title>
        <authorList>
            <person name="Reynolds H.T."/>
            <person name="Vijayakumar V."/>
            <person name="Gluck-Thaler E."/>
            <person name="Korotkin H.B."/>
            <person name="Matheny P.B."/>
            <person name="Slot J.C."/>
        </authorList>
    </citation>
    <scope>NUCLEOTIDE SEQUENCE [LARGE SCALE GENOMIC DNA]</scope>
    <source>
        <strain evidence="2 3">2631</strain>
    </source>
</reference>
<name>A0A409X5Z2_PSICY</name>
<evidence type="ECO:0000256" key="1">
    <source>
        <dbReference type="SAM" id="MobiDB-lite"/>
    </source>
</evidence>
<protein>
    <submittedName>
        <fullName evidence="2">Uncharacterized protein</fullName>
    </submittedName>
</protein>
<dbReference type="EMBL" id="NHYD01002536">
    <property type="protein sequence ID" value="PPQ86218.1"/>
    <property type="molecule type" value="Genomic_DNA"/>
</dbReference>
<evidence type="ECO:0000313" key="2">
    <source>
        <dbReference type="EMBL" id="PPQ86218.1"/>
    </source>
</evidence>
<feature type="region of interest" description="Disordered" evidence="1">
    <location>
        <begin position="69"/>
        <end position="138"/>
    </location>
</feature>
<gene>
    <name evidence="2" type="ORF">CVT25_006898</name>
</gene>
<comment type="caution">
    <text evidence="2">The sequence shown here is derived from an EMBL/GenBank/DDBJ whole genome shotgun (WGS) entry which is preliminary data.</text>
</comment>
<organism evidence="2 3">
    <name type="scientific">Psilocybe cyanescens</name>
    <dbReference type="NCBI Taxonomy" id="93625"/>
    <lineage>
        <taxon>Eukaryota</taxon>
        <taxon>Fungi</taxon>
        <taxon>Dikarya</taxon>
        <taxon>Basidiomycota</taxon>
        <taxon>Agaricomycotina</taxon>
        <taxon>Agaricomycetes</taxon>
        <taxon>Agaricomycetidae</taxon>
        <taxon>Agaricales</taxon>
        <taxon>Agaricineae</taxon>
        <taxon>Strophariaceae</taxon>
        <taxon>Psilocybe</taxon>
    </lineage>
</organism>
<feature type="compositionally biased region" description="Low complexity" evidence="1">
    <location>
        <begin position="128"/>
        <end position="138"/>
    </location>
</feature>
<dbReference type="AlphaFoldDB" id="A0A409X5Z2"/>
<keyword evidence="3" id="KW-1185">Reference proteome</keyword>
<accession>A0A409X5Z2</accession>